<protein>
    <submittedName>
        <fullName evidence="2">DUF2799 domain-containing protein</fullName>
    </submittedName>
</protein>
<organism evidence="2 3">
    <name type="scientific">Aliivibrio finisterrensis</name>
    <dbReference type="NCBI Taxonomy" id="511998"/>
    <lineage>
        <taxon>Bacteria</taxon>
        <taxon>Pseudomonadati</taxon>
        <taxon>Pseudomonadota</taxon>
        <taxon>Gammaproteobacteria</taxon>
        <taxon>Vibrionales</taxon>
        <taxon>Vibrionaceae</taxon>
        <taxon>Aliivibrio</taxon>
    </lineage>
</organism>
<dbReference type="PROSITE" id="PS51257">
    <property type="entry name" value="PROKAR_LIPOPROTEIN"/>
    <property type="match status" value="1"/>
</dbReference>
<comment type="caution">
    <text evidence="2">The sequence shown here is derived from an EMBL/GenBank/DDBJ whole genome shotgun (WGS) entry which is preliminary data.</text>
</comment>
<accession>A0A4Q5KL52</accession>
<keyword evidence="1" id="KW-0732">Signal</keyword>
<evidence type="ECO:0000256" key="1">
    <source>
        <dbReference type="SAM" id="SignalP"/>
    </source>
</evidence>
<dbReference type="EMBL" id="SEZJ01000005">
    <property type="protein sequence ID" value="RYU47062.1"/>
    <property type="molecule type" value="Genomic_DNA"/>
</dbReference>
<feature type="chain" id="PRO_5020696660" evidence="1">
    <location>
        <begin position="20"/>
        <end position="119"/>
    </location>
</feature>
<dbReference type="OrthoDB" id="5917937at2"/>
<proteinExistence type="predicted"/>
<evidence type="ECO:0000313" key="2">
    <source>
        <dbReference type="EMBL" id="RYU47062.1"/>
    </source>
</evidence>
<reference evidence="2 3" key="1">
    <citation type="submission" date="2019-02" db="EMBL/GenBank/DDBJ databases">
        <title>Genome sequences of Aliivibrio finisterrensis strains from farmed Atlantic salmon.</title>
        <authorList>
            <person name="Bowman J.P."/>
        </authorList>
    </citation>
    <scope>NUCLEOTIDE SEQUENCE [LARGE SCALE GENOMIC DNA]</scope>
    <source>
        <strain evidence="2 3">A32</strain>
    </source>
</reference>
<name>A0A4Q5KL52_9GAMM</name>
<dbReference type="AlphaFoldDB" id="A0A4Q5KL52"/>
<gene>
    <name evidence="2" type="ORF">ERW49_07620</name>
</gene>
<sequence length="119" mass="13305">MKYLTVLFTVLLLAACSTTPPPTSNVESDWQAFGYDRAMKGWIVQSETKLVKLSDGKAVSEENYQAYLDGYTKGQEEYCDQSAYMLGVVGKQYNGICDRIDPFFRQDYVNGMHSTAGGM</sequence>
<dbReference type="InterPro" id="IPR021242">
    <property type="entry name" value="DUF2799"/>
</dbReference>
<dbReference type="Pfam" id="PF10973">
    <property type="entry name" value="DUF2799"/>
    <property type="match status" value="1"/>
</dbReference>
<feature type="signal peptide" evidence="1">
    <location>
        <begin position="1"/>
        <end position="19"/>
    </location>
</feature>
<evidence type="ECO:0000313" key="3">
    <source>
        <dbReference type="Proteomes" id="UP000293465"/>
    </source>
</evidence>
<dbReference type="Proteomes" id="UP000293465">
    <property type="component" value="Unassembled WGS sequence"/>
</dbReference>